<proteinExistence type="predicted"/>
<reference evidence="3" key="1">
    <citation type="submission" date="2021-10" db="EMBL/GenBank/DDBJ databases">
        <title>De novo Genome Assembly of Clathrus columnatus (Basidiomycota, Fungi) Using Illumina and Nanopore Sequence Data.</title>
        <authorList>
            <person name="Ogiso-Tanaka E."/>
            <person name="Itagaki H."/>
            <person name="Hosoya T."/>
            <person name="Hosaka K."/>
        </authorList>
    </citation>
    <scope>NUCLEOTIDE SEQUENCE</scope>
    <source>
        <strain evidence="3">MO-923</strain>
    </source>
</reference>
<comment type="caution">
    <text evidence="3">The sequence shown here is derived from an EMBL/GenBank/DDBJ whole genome shotgun (WGS) entry which is preliminary data.</text>
</comment>
<feature type="region of interest" description="Disordered" evidence="2">
    <location>
        <begin position="229"/>
        <end position="259"/>
    </location>
</feature>
<gene>
    <name evidence="3" type="ORF">Clacol_000063</name>
</gene>
<evidence type="ECO:0000313" key="3">
    <source>
        <dbReference type="EMBL" id="GJJ05876.1"/>
    </source>
</evidence>
<dbReference type="PANTHER" id="PTHR33324">
    <property type="entry name" value="EXPRESSED PROTEIN"/>
    <property type="match status" value="1"/>
</dbReference>
<protein>
    <recommendedName>
        <fullName evidence="5">No apical meristem-associated C-terminal domain-containing protein</fullName>
    </recommendedName>
</protein>
<feature type="compositionally biased region" description="Low complexity" evidence="2">
    <location>
        <begin position="229"/>
        <end position="242"/>
    </location>
</feature>
<evidence type="ECO:0008006" key="5">
    <source>
        <dbReference type="Google" id="ProtNLM"/>
    </source>
</evidence>
<accession>A0AAV4ZYS6</accession>
<feature type="region of interest" description="Disordered" evidence="2">
    <location>
        <begin position="1"/>
        <end position="40"/>
    </location>
</feature>
<feature type="compositionally biased region" description="Basic and acidic residues" evidence="2">
    <location>
        <begin position="12"/>
        <end position="33"/>
    </location>
</feature>
<evidence type="ECO:0000313" key="4">
    <source>
        <dbReference type="Proteomes" id="UP001050691"/>
    </source>
</evidence>
<organism evidence="3 4">
    <name type="scientific">Clathrus columnatus</name>
    <dbReference type="NCBI Taxonomy" id="1419009"/>
    <lineage>
        <taxon>Eukaryota</taxon>
        <taxon>Fungi</taxon>
        <taxon>Dikarya</taxon>
        <taxon>Basidiomycota</taxon>
        <taxon>Agaricomycotina</taxon>
        <taxon>Agaricomycetes</taxon>
        <taxon>Phallomycetidae</taxon>
        <taxon>Phallales</taxon>
        <taxon>Clathraceae</taxon>
        <taxon>Clathrus</taxon>
    </lineage>
</organism>
<dbReference type="EMBL" id="BPWL01000001">
    <property type="protein sequence ID" value="GJJ05876.1"/>
    <property type="molecule type" value="Genomic_DNA"/>
</dbReference>
<evidence type="ECO:0000256" key="2">
    <source>
        <dbReference type="SAM" id="MobiDB-lite"/>
    </source>
</evidence>
<dbReference type="AlphaFoldDB" id="A0AAV4ZYS6"/>
<feature type="compositionally biased region" description="Low complexity" evidence="2">
    <location>
        <begin position="1"/>
        <end position="10"/>
    </location>
</feature>
<feature type="compositionally biased region" description="Polar residues" evidence="2">
    <location>
        <begin position="243"/>
        <end position="254"/>
    </location>
</feature>
<feature type="coiled-coil region" evidence="1">
    <location>
        <begin position="277"/>
        <end position="330"/>
    </location>
</feature>
<keyword evidence="4" id="KW-1185">Reference proteome</keyword>
<sequence>MTTAKTSNKKTSNKEKPSSGHATKDAKAEDRQKNTAKSSKASFHGVLAKYIFDKDNTDDEQLCNNYQGDSEHYAQSVGSQLQRLKKKYKECCEKLGATGAGLNPEDIREGSEIANKHEQIRNQWPFWDWLHAMWHELPNYNPVGVSTTGSHCDFADDAAGLWETPDSPLQPQSDESDTEDDNMRISSGVAAADAHGEEDEDTMLVTPGSGTNPPAKHFSTISHIHSATTSTSISRSTTPISSFASRSTPVSSAITTTSSSLKKGKKQALSDLLNSEYDMAESEQQIMERKCMQLEERLARYAYKSEQVKLEQQREANKAEQVKLEQQREAFKFKLSIAQIEAYKSSSVSHPLPFMTLPPLYLMALPLTFQQTSLVTPPILLVIAYVT</sequence>
<evidence type="ECO:0000256" key="1">
    <source>
        <dbReference type="SAM" id="Coils"/>
    </source>
</evidence>
<keyword evidence="1" id="KW-0175">Coiled coil</keyword>
<dbReference type="PANTHER" id="PTHR33324:SF2">
    <property type="entry name" value="MYB_SANT-LIKE DNA-BINDING DOMAIN-CONTAINING PROTEIN"/>
    <property type="match status" value="1"/>
</dbReference>
<dbReference type="Proteomes" id="UP001050691">
    <property type="component" value="Unassembled WGS sequence"/>
</dbReference>
<feature type="region of interest" description="Disordered" evidence="2">
    <location>
        <begin position="158"/>
        <end position="213"/>
    </location>
</feature>
<name>A0AAV4ZYS6_9AGAM</name>